<evidence type="ECO:0000256" key="3">
    <source>
        <dbReference type="ARBA" id="ARBA00022448"/>
    </source>
</evidence>
<dbReference type="Gene3D" id="3.40.50.300">
    <property type="entry name" value="P-loop containing nucleotide triphosphate hydrolases"/>
    <property type="match status" value="1"/>
</dbReference>
<keyword evidence="8 10" id="KW-1133">Transmembrane helix</keyword>
<dbReference type="Proteomes" id="UP001327560">
    <property type="component" value="Chromosome 8"/>
</dbReference>
<feature type="transmembrane region" description="Helical" evidence="10">
    <location>
        <begin position="633"/>
        <end position="654"/>
    </location>
</feature>
<dbReference type="Pfam" id="PF19055">
    <property type="entry name" value="ABC2_membrane_7"/>
    <property type="match status" value="1"/>
</dbReference>
<evidence type="ECO:0000256" key="7">
    <source>
        <dbReference type="ARBA" id="ARBA00022840"/>
    </source>
</evidence>
<name>A0AAQ3KXJ5_9LILI</name>
<dbReference type="GO" id="GO:0140359">
    <property type="term" value="F:ABC-type transporter activity"/>
    <property type="evidence" value="ECO:0007669"/>
    <property type="project" value="InterPro"/>
</dbReference>
<evidence type="ECO:0000256" key="8">
    <source>
        <dbReference type="ARBA" id="ARBA00022989"/>
    </source>
</evidence>
<dbReference type="CDD" id="cd03213">
    <property type="entry name" value="ABCG_EPDR"/>
    <property type="match status" value="1"/>
</dbReference>
<evidence type="ECO:0000256" key="6">
    <source>
        <dbReference type="ARBA" id="ARBA00022741"/>
    </source>
</evidence>
<dbReference type="PROSITE" id="PS00211">
    <property type="entry name" value="ABC_TRANSPORTER_1"/>
    <property type="match status" value="1"/>
</dbReference>
<keyword evidence="5 10" id="KW-0812">Transmembrane</keyword>
<dbReference type="SUPFAM" id="SSF52540">
    <property type="entry name" value="P-loop containing nucleoside triphosphate hydrolases"/>
    <property type="match status" value="1"/>
</dbReference>
<dbReference type="PANTHER" id="PTHR48042">
    <property type="entry name" value="ABC TRANSPORTER G FAMILY MEMBER 11"/>
    <property type="match status" value="1"/>
</dbReference>
<evidence type="ECO:0000256" key="5">
    <source>
        <dbReference type="ARBA" id="ARBA00022692"/>
    </source>
</evidence>
<keyword evidence="6" id="KW-0547">Nucleotide-binding</keyword>
<keyword evidence="13" id="KW-1185">Reference proteome</keyword>
<keyword evidence="7" id="KW-0067">ATP-binding</keyword>
<feature type="transmembrane region" description="Helical" evidence="10">
    <location>
        <begin position="545"/>
        <end position="568"/>
    </location>
</feature>
<dbReference type="FunFam" id="3.40.50.300:FF:000504">
    <property type="entry name" value="ABC transporter G family member 11"/>
    <property type="match status" value="1"/>
</dbReference>
<evidence type="ECO:0000256" key="2">
    <source>
        <dbReference type="ARBA" id="ARBA00005814"/>
    </source>
</evidence>
<dbReference type="EMBL" id="CP136897">
    <property type="protein sequence ID" value="WOL16887.1"/>
    <property type="molecule type" value="Genomic_DNA"/>
</dbReference>
<dbReference type="InterPro" id="IPR052215">
    <property type="entry name" value="Plant_ABCG"/>
</dbReference>
<sequence>MRGGAEEMRSSIMADIEANRPPGNGMVVGGLSPLSETLWRDKANAELVGDVSARLTWKDLTVTVTLPKGEMHRVLEGLTGFAEPGTLTALMGPSGSGKSTLLDALAGRLAANAFLSGVILLNGRKAKLSFGTAAYLTQDDTLIGTLTVRETIWYSARLRLPNKMPQEEKRALVESTIMEMGLQDCADTVIGNWHLRGISGGEKRRVSIALEILMRPRLLFLDEPTSGLDSASAFFVTQTLRGLSRDGRTVIASIHQPSSEVFELFDSLYLLSGGKTVYFGKSSDAHEFFAQAGFPCPSLRNPSDHFLRCINSDFDKVKATLKGSMKLRFERTGDPLEKTTTAEAMRRLNEFYSHSQFFYAARQKVDEISRIKGTILDSGGSQATFLMQAMILTKRSFVNMTRDFGYYWLRLLIYILVTMCIGTIYYNVGTGYSAILARGACASFVFGFVTFMSIGGFPSFVEDMKVFQRERLNGHYGVLAFVIGNTLSATPFLIMISVASATICYFMVRLHPGFMHYLFFVLCLYGSVAVVESLMMAIASVVPNFLMGIIIGAGIQGIFMLVSGYFRLPNDIPKPFWRYPMSYISFDFWSLQGQYQNDLEGLVFENQTPDLPKIPGEYVLENVFQIDVHRSKWWDLSVIFSMIIIYRIIFFVMIKVNEDVTPWVRGFIARRRLQQKATLERRHSSADLGTRTPSLRGYVVEAGTGSTDN</sequence>
<protein>
    <submittedName>
        <fullName evidence="12">ABC transporter G family member 11-like</fullName>
    </submittedName>
</protein>
<reference evidence="12 13" key="1">
    <citation type="submission" date="2023-10" db="EMBL/GenBank/DDBJ databases">
        <title>Chromosome-scale genome assembly provides insights into flower coloration mechanisms of Canna indica.</title>
        <authorList>
            <person name="Li C."/>
        </authorList>
    </citation>
    <scope>NUCLEOTIDE SEQUENCE [LARGE SCALE GENOMIC DNA]</scope>
    <source>
        <tissue evidence="12">Flower</tissue>
    </source>
</reference>
<dbReference type="InterPro" id="IPR043926">
    <property type="entry name" value="ABCG_dom"/>
</dbReference>
<keyword evidence="4" id="KW-0597">Phosphoprotein</keyword>
<evidence type="ECO:0000313" key="13">
    <source>
        <dbReference type="Proteomes" id="UP001327560"/>
    </source>
</evidence>
<dbReference type="AlphaFoldDB" id="A0AAQ3KXJ5"/>
<dbReference type="SMART" id="SM00382">
    <property type="entry name" value="AAA"/>
    <property type="match status" value="1"/>
</dbReference>
<comment type="subcellular location">
    <subcellularLocation>
        <location evidence="1">Membrane</location>
        <topology evidence="1">Multi-pass membrane protein</topology>
    </subcellularLocation>
</comment>
<gene>
    <name evidence="12" type="ORF">Cni_G25675</name>
</gene>
<evidence type="ECO:0000256" key="1">
    <source>
        <dbReference type="ARBA" id="ARBA00004141"/>
    </source>
</evidence>
<dbReference type="GO" id="GO:0016887">
    <property type="term" value="F:ATP hydrolysis activity"/>
    <property type="evidence" value="ECO:0007669"/>
    <property type="project" value="InterPro"/>
</dbReference>
<dbReference type="GO" id="GO:0016020">
    <property type="term" value="C:membrane"/>
    <property type="evidence" value="ECO:0007669"/>
    <property type="project" value="UniProtKB-SubCell"/>
</dbReference>
<feature type="transmembrane region" description="Helical" evidence="10">
    <location>
        <begin position="517"/>
        <end position="539"/>
    </location>
</feature>
<organism evidence="12 13">
    <name type="scientific">Canna indica</name>
    <name type="common">Indian-shot</name>
    <dbReference type="NCBI Taxonomy" id="4628"/>
    <lineage>
        <taxon>Eukaryota</taxon>
        <taxon>Viridiplantae</taxon>
        <taxon>Streptophyta</taxon>
        <taxon>Embryophyta</taxon>
        <taxon>Tracheophyta</taxon>
        <taxon>Spermatophyta</taxon>
        <taxon>Magnoliopsida</taxon>
        <taxon>Liliopsida</taxon>
        <taxon>Zingiberales</taxon>
        <taxon>Cannaceae</taxon>
        <taxon>Canna</taxon>
    </lineage>
</organism>
<accession>A0AAQ3KXJ5</accession>
<keyword evidence="3" id="KW-0813">Transport</keyword>
<feature type="domain" description="ABC transporter" evidence="11">
    <location>
        <begin position="55"/>
        <end position="298"/>
    </location>
</feature>
<dbReference type="InterPro" id="IPR003439">
    <property type="entry name" value="ABC_transporter-like_ATP-bd"/>
</dbReference>
<evidence type="ECO:0000313" key="12">
    <source>
        <dbReference type="EMBL" id="WOL16887.1"/>
    </source>
</evidence>
<comment type="similarity">
    <text evidence="2">Belongs to the ABC transporter superfamily. ABCG family. Eye pigment precursor importer (TC 3.A.1.204) subfamily.</text>
</comment>
<evidence type="ECO:0000256" key="9">
    <source>
        <dbReference type="ARBA" id="ARBA00023136"/>
    </source>
</evidence>
<evidence type="ECO:0000256" key="10">
    <source>
        <dbReference type="SAM" id="Phobius"/>
    </source>
</evidence>
<dbReference type="PROSITE" id="PS50893">
    <property type="entry name" value="ABC_TRANSPORTER_2"/>
    <property type="match status" value="1"/>
</dbReference>
<proteinExistence type="inferred from homology"/>
<feature type="transmembrane region" description="Helical" evidence="10">
    <location>
        <begin position="407"/>
        <end position="428"/>
    </location>
</feature>
<evidence type="ECO:0000256" key="4">
    <source>
        <dbReference type="ARBA" id="ARBA00022553"/>
    </source>
</evidence>
<dbReference type="InterPro" id="IPR003593">
    <property type="entry name" value="AAA+_ATPase"/>
</dbReference>
<dbReference type="InterPro" id="IPR017871">
    <property type="entry name" value="ABC_transporter-like_CS"/>
</dbReference>
<dbReference type="GO" id="GO:0009651">
    <property type="term" value="P:response to salt stress"/>
    <property type="evidence" value="ECO:0007669"/>
    <property type="project" value="UniProtKB-ARBA"/>
</dbReference>
<dbReference type="InterPro" id="IPR027417">
    <property type="entry name" value="P-loop_NTPase"/>
</dbReference>
<dbReference type="Pfam" id="PF00005">
    <property type="entry name" value="ABC_tran"/>
    <property type="match status" value="1"/>
</dbReference>
<evidence type="ECO:0000259" key="11">
    <source>
        <dbReference type="PROSITE" id="PS50893"/>
    </source>
</evidence>
<dbReference type="GO" id="GO:0005524">
    <property type="term" value="F:ATP binding"/>
    <property type="evidence" value="ECO:0007669"/>
    <property type="project" value="UniProtKB-KW"/>
</dbReference>
<dbReference type="Pfam" id="PF01061">
    <property type="entry name" value="ABC2_membrane"/>
    <property type="match status" value="1"/>
</dbReference>
<dbReference type="InterPro" id="IPR013525">
    <property type="entry name" value="ABC2_TM"/>
</dbReference>
<feature type="transmembrane region" description="Helical" evidence="10">
    <location>
        <begin position="477"/>
        <end position="505"/>
    </location>
</feature>
<dbReference type="PANTHER" id="PTHR48042:SF11">
    <property type="entry name" value="ABC TRANSPORTER G FAMILY MEMBER 11"/>
    <property type="match status" value="1"/>
</dbReference>
<keyword evidence="9 10" id="KW-0472">Membrane</keyword>
<feature type="transmembrane region" description="Helical" evidence="10">
    <location>
        <begin position="435"/>
        <end position="457"/>
    </location>
</feature>